<evidence type="ECO:0000256" key="1">
    <source>
        <dbReference type="SAM" id="MobiDB-lite"/>
    </source>
</evidence>
<dbReference type="RefSeq" id="WP_319836493.1">
    <property type="nucleotide sequence ID" value="NZ_CP137624.1"/>
</dbReference>
<reference evidence="2 3" key="1">
    <citation type="submission" date="2023-09" db="EMBL/GenBank/DDBJ databases">
        <authorList>
            <person name="Page C.A."/>
            <person name="Perez-Diaz I.M."/>
        </authorList>
    </citation>
    <scope>NUCLEOTIDE SEQUENCE [LARGE SCALE GENOMIC DNA]</scope>
    <source>
        <strain evidence="2 3">Ll15</strain>
    </source>
</reference>
<accession>A0ABZ0RW11</accession>
<feature type="region of interest" description="Disordered" evidence="1">
    <location>
        <begin position="65"/>
        <end position="89"/>
    </location>
</feature>
<dbReference type="Proteomes" id="UP001322664">
    <property type="component" value="Chromosome"/>
</dbReference>
<evidence type="ECO:0000313" key="3">
    <source>
        <dbReference type="Proteomes" id="UP001322664"/>
    </source>
</evidence>
<evidence type="ECO:0000313" key="2">
    <source>
        <dbReference type="EMBL" id="WPK11476.1"/>
    </source>
</evidence>
<keyword evidence="3" id="KW-1185">Reference proteome</keyword>
<gene>
    <name evidence="2" type="ORF">R6U77_16515</name>
</gene>
<proteinExistence type="predicted"/>
<evidence type="ECO:0008006" key="4">
    <source>
        <dbReference type="Google" id="ProtNLM"/>
    </source>
</evidence>
<sequence>MKSFLRTFGIALFLVGALLTIGKQLHIPMFSYGEANGDTKKQEARIQELEQQLVKANAQVVELQQANEQQEISKEEPAENTEQPSKVESDVVSGVVDIYEGISIYDIGKKVEDLGILANGRELELFLSKPEYSRSIQKGQFELHSAMTLEQMARTLTGKKVE</sequence>
<dbReference type="Gene3D" id="3.30.1490.480">
    <property type="entry name" value="Endolytic murein transglycosylase"/>
    <property type="match status" value="1"/>
</dbReference>
<name>A0ABZ0RW11_9BACI</name>
<protein>
    <recommendedName>
        <fullName evidence="4">Aminodeoxychorismate lyase</fullName>
    </recommendedName>
</protein>
<organism evidence="2 3">
    <name type="scientific">Lysinibacillus louembei</name>
    <dbReference type="NCBI Taxonomy" id="1470088"/>
    <lineage>
        <taxon>Bacteria</taxon>
        <taxon>Bacillati</taxon>
        <taxon>Bacillota</taxon>
        <taxon>Bacilli</taxon>
        <taxon>Bacillales</taxon>
        <taxon>Bacillaceae</taxon>
        <taxon>Lysinibacillus</taxon>
    </lineage>
</organism>
<dbReference type="EMBL" id="CP137624">
    <property type="protein sequence ID" value="WPK11476.1"/>
    <property type="molecule type" value="Genomic_DNA"/>
</dbReference>